<feature type="region of interest" description="Disordered" evidence="13">
    <location>
        <begin position="1"/>
        <end position="27"/>
    </location>
</feature>
<dbReference type="Proteomes" id="UP000485058">
    <property type="component" value="Unassembled WGS sequence"/>
</dbReference>
<evidence type="ECO:0000256" key="13">
    <source>
        <dbReference type="SAM" id="MobiDB-lite"/>
    </source>
</evidence>
<feature type="transmembrane region" description="Helical" evidence="12">
    <location>
        <begin position="501"/>
        <end position="519"/>
    </location>
</feature>
<keyword evidence="7 12" id="KW-0406">Ion transport</keyword>
<dbReference type="Gene3D" id="3.10.580.10">
    <property type="entry name" value="CBS-domain"/>
    <property type="match status" value="1"/>
</dbReference>
<dbReference type="InterPro" id="IPR051280">
    <property type="entry name" value="Cl-channel/antiporter"/>
</dbReference>
<evidence type="ECO:0000313" key="15">
    <source>
        <dbReference type="EMBL" id="GFH09782.1"/>
    </source>
</evidence>
<feature type="transmembrane region" description="Helical" evidence="12">
    <location>
        <begin position="277"/>
        <end position="298"/>
    </location>
</feature>
<feature type="transmembrane region" description="Helical" evidence="12">
    <location>
        <begin position="89"/>
        <end position="113"/>
    </location>
</feature>
<evidence type="ECO:0000256" key="5">
    <source>
        <dbReference type="ARBA" id="ARBA00022737"/>
    </source>
</evidence>
<dbReference type="InterPro" id="IPR001807">
    <property type="entry name" value="ClC"/>
</dbReference>
<feature type="transmembrane region" description="Helical" evidence="12">
    <location>
        <begin position="443"/>
        <end position="461"/>
    </location>
</feature>
<dbReference type="PANTHER" id="PTHR11689:SF161">
    <property type="entry name" value="CHLORIDE CHANNEL PROTEIN"/>
    <property type="match status" value="1"/>
</dbReference>
<feature type="compositionally biased region" description="Low complexity" evidence="13">
    <location>
        <begin position="1"/>
        <end position="11"/>
    </location>
</feature>
<evidence type="ECO:0000256" key="6">
    <source>
        <dbReference type="ARBA" id="ARBA00022989"/>
    </source>
</evidence>
<keyword evidence="10 12" id="KW-0868">Chloride</keyword>
<dbReference type="SUPFAM" id="SSF54631">
    <property type="entry name" value="CBS-domain pair"/>
    <property type="match status" value="1"/>
</dbReference>
<feature type="transmembrane region" description="Helical" evidence="12">
    <location>
        <begin position="206"/>
        <end position="224"/>
    </location>
</feature>
<evidence type="ECO:0000256" key="11">
    <source>
        <dbReference type="PROSITE-ProRule" id="PRU00703"/>
    </source>
</evidence>
<feature type="compositionally biased region" description="Polar residues" evidence="13">
    <location>
        <begin position="789"/>
        <end position="803"/>
    </location>
</feature>
<evidence type="ECO:0000256" key="3">
    <source>
        <dbReference type="ARBA" id="ARBA00022448"/>
    </source>
</evidence>
<sequence>MSSYQQQQQQESDQESLLKQANTLKPPPMRAYNASASLLTKVLGSKAAPVNRVSESLDYEPIQNKVFYDKLRVKKDGKKKLYGYTGHTLAKFIVTLTTGVVTGLFAVGLSFFVNMLTELKLEMIQTTLTGEEGGHPEEATDEVTTASFKAVVFAFLKFWVFGSGLVTIATAMVQYWAPAAAGAGVTLVMAYLNGNHIPNLLRVSTLITKFVGTICSVSAGLPMGPEACSFWSRKTAWRCFIAATLSTFTIQVINHKAVHGAISPEPGSLKAMEMKDWGMQLPFFLINFAMAGLLGAAFNSLRMWLWKLRAAKTRHLQRIFEVIGLVFLVGLCGFFFSWTAGTCIELPESWWINKAAGKREYGMRFFCSETEHNDVATLFLSGTHHTIVSLFSMGKVDGITGDVNNFTPHFTPGGMALFTCVYLVLMSIGAGLAIPAGLFMPSIVVGGAWGGLWGVLVRQWLPNTWNVQPGLYALLAATGVLGGVFRSAISLVVLMVEGTQGIQFLPGVILAVVVANWVAHHIHHDGVYESELERIGNVYMLRDEPPHRLHTLTTEAIMATGVVGVRSIENVGKLLEILRNTTHNGFPVYVRDDDPESGEAMLAEHLEPSGTRLEGLVLRSQLLVLLQRRHFCDEHGRPVGRDLNPQYELDLENEMRTFFRRYYTHSRYISATPAALNDLNLLKDSNDAHFLNTLYLDLRPFMNRAPFTIRKDSSAGRAHQVFVSLGLRHLIVVDAHFNVVGIITRKDLDHAAGHGWWRLSHQAEPPNTLMSRGMGFFKKIVGGSTRDLTQVPQLTNGSSTLPQVNGHAGHH</sequence>
<accession>A0A699Z309</accession>
<feature type="transmembrane region" description="Helical" evidence="12">
    <location>
        <begin position="175"/>
        <end position="194"/>
    </location>
</feature>
<keyword evidence="6 12" id="KW-1133">Transmembrane helix</keyword>
<feature type="region of interest" description="Disordered" evidence="13">
    <location>
        <begin position="789"/>
        <end position="811"/>
    </location>
</feature>
<evidence type="ECO:0000313" key="16">
    <source>
        <dbReference type="Proteomes" id="UP000485058"/>
    </source>
</evidence>
<keyword evidence="9 12" id="KW-0472">Membrane</keyword>
<feature type="domain" description="CBS" evidence="14">
    <location>
        <begin position="702"/>
        <end position="759"/>
    </location>
</feature>
<dbReference type="InterPro" id="IPR000644">
    <property type="entry name" value="CBS_dom"/>
</dbReference>
<evidence type="ECO:0000256" key="9">
    <source>
        <dbReference type="ARBA" id="ARBA00023136"/>
    </source>
</evidence>
<dbReference type="PANTHER" id="PTHR11689">
    <property type="entry name" value="CHLORIDE CHANNEL PROTEIN CLC FAMILY MEMBER"/>
    <property type="match status" value="1"/>
</dbReference>
<keyword evidence="4 12" id="KW-0812">Transmembrane</keyword>
<feature type="transmembrane region" description="Helical" evidence="12">
    <location>
        <begin position="319"/>
        <end position="340"/>
    </location>
</feature>
<dbReference type="SUPFAM" id="SSF81340">
    <property type="entry name" value="Clc chloride channel"/>
    <property type="match status" value="1"/>
</dbReference>
<reference evidence="15 16" key="1">
    <citation type="submission" date="2020-02" db="EMBL/GenBank/DDBJ databases">
        <title>Draft genome sequence of Haematococcus lacustris strain NIES-144.</title>
        <authorList>
            <person name="Morimoto D."/>
            <person name="Nakagawa S."/>
            <person name="Yoshida T."/>
            <person name="Sawayama S."/>
        </authorList>
    </citation>
    <scope>NUCLEOTIDE SEQUENCE [LARGE SCALE GENOMIC DNA]</scope>
    <source>
        <strain evidence="15 16">NIES-144</strain>
    </source>
</reference>
<feature type="transmembrane region" description="Helical" evidence="12">
    <location>
        <begin position="473"/>
        <end position="494"/>
    </location>
</feature>
<evidence type="ECO:0000256" key="1">
    <source>
        <dbReference type="ARBA" id="ARBA00004141"/>
    </source>
</evidence>
<dbReference type="Pfam" id="PF00571">
    <property type="entry name" value="CBS"/>
    <property type="match status" value="1"/>
</dbReference>
<proteinExistence type="inferred from homology"/>
<comment type="similarity">
    <text evidence="2 12">Belongs to the chloride channel (TC 2.A.49) family.</text>
</comment>
<dbReference type="Gene3D" id="1.10.3080.10">
    <property type="entry name" value="Clc chloride channel"/>
    <property type="match status" value="2"/>
</dbReference>
<dbReference type="CDD" id="cd04591">
    <property type="entry name" value="CBS_pair_voltage-gated_CLC_euk_bac"/>
    <property type="match status" value="1"/>
</dbReference>
<organism evidence="15 16">
    <name type="scientific">Haematococcus lacustris</name>
    <name type="common">Green alga</name>
    <name type="synonym">Haematococcus pluvialis</name>
    <dbReference type="NCBI Taxonomy" id="44745"/>
    <lineage>
        <taxon>Eukaryota</taxon>
        <taxon>Viridiplantae</taxon>
        <taxon>Chlorophyta</taxon>
        <taxon>core chlorophytes</taxon>
        <taxon>Chlorophyceae</taxon>
        <taxon>CS clade</taxon>
        <taxon>Chlamydomonadales</taxon>
        <taxon>Haematococcaceae</taxon>
        <taxon>Haematococcus</taxon>
    </lineage>
</organism>
<dbReference type="GO" id="GO:0016020">
    <property type="term" value="C:membrane"/>
    <property type="evidence" value="ECO:0007669"/>
    <property type="project" value="UniProtKB-SubCell"/>
</dbReference>
<dbReference type="GO" id="GO:0005254">
    <property type="term" value="F:chloride channel activity"/>
    <property type="evidence" value="ECO:0007669"/>
    <property type="project" value="UniProtKB-UniRule"/>
</dbReference>
<protein>
    <recommendedName>
        <fullName evidence="12">Chloride channel protein</fullName>
    </recommendedName>
</protein>
<evidence type="ECO:0000259" key="14">
    <source>
        <dbReference type="PROSITE" id="PS51371"/>
    </source>
</evidence>
<dbReference type="EMBL" id="BLLF01000262">
    <property type="protein sequence ID" value="GFH09782.1"/>
    <property type="molecule type" value="Genomic_DNA"/>
</dbReference>
<evidence type="ECO:0000256" key="2">
    <source>
        <dbReference type="ARBA" id="ARBA00009476"/>
    </source>
</evidence>
<keyword evidence="8 11" id="KW-0129">CBS domain</keyword>
<dbReference type="PROSITE" id="PS51371">
    <property type="entry name" value="CBS"/>
    <property type="match status" value="1"/>
</dbReference>
<dbReference type="InterPro" id="IPR014743">
    <property type="entry name" value="Cl-channel_core"/>
</dbReference>
<dbReference type="Pfam" id="PF00654">
    <property type="entry name" value="Voltage_CLC"/>
    <property type="match status" value="2"/>
</dbReference>
<dbReference type="InterPro" id="IPR046342">
    <property type="entry name" value="CBS_dom_sf"/>
</dbReference>
<comment type="caution">
    <text evidence="15">The sequence shown here is derived from an EMBL/GenBank/DDBJ whole genome shotgun (WGS) entry which is preliminary data.</text>
</comment>
<evidence type="ECO:0000256" key="7">
    <source>
        <dbReference type="ARBA" id="ARBA00023065"/>
    </source>
</evidence>
<evidence type="ECO:0000256" key="12">
    <source>
        <dbReference type="RuleBase" id="RU361221"/>
    </source>
</evidence>
<gene>
    <name evidence="15" type="ORF">HaLaN_04991</name>
</gene>
<name>A0A699Z309_HAELA</name>
<dbReference type="PRINTS" id="PR00762">
    <property type="entry name" value="CLCHANNEL"/>
</dbReference>
<feature type="transmembrane region" description="Helical" evidence="12">
    <location>
        <begin position="150"/>
        <end position="168"/>
    </location>
</feature>
<keyword evidence="3 12" id="KW-0813">Transport</keyword>
<keyword evidence="16" id="KW-1185">Reference proteome</keyword>
<keyword evidence="5" id="KW-0677">Repeat</keyword>
<dbReference type="SMART" id="SM00116">
    <property type="entry name" value="CBS"/>
    <property type="match status" value="2"/>
</dbReference>
<feature type="transmembrane region" description="Helical" evidence="12">
    <location>
        <begin position="415"/>
        <end position="436"/>
    </location>
</feature>
<evidence type="ECO:0000256" key="8">
    <source>
        <dbReference type="ARBA" id="ARBA00023122"/>
    </source>
</evidence>
<evidence type="ECO:0000256" key="10">
    <source>
        <dbReference type="ARBA" id="ARBA00023214"/>
    </source>
</evidence>
<comment type="subcellular location">
    <subcellularLocation>
        <location evidence="1 12">Membrane</location>
        <topology evidence="1 12">Multi-pass membrane protein</topology>
    </subcellularLocation>
</comment>
<dbReference type="AlphaFoldDB" id="A0A699Z309"/>
<evidence type="ECO:0000256" key="4">
    <source>
        <dbReference type="ARBA" id="ARBA00022692"/>
    </source>
</evidence>